<dbReference type="PANTHER" id="PTHR32063">
    <property type="match status" value="1"/>
</dbReference>
<dbReference type="Gene3D" id="1.20.1640.10">
    <property type="entry name" value="Multidrug efflux transporter AcrB transmembrane domain"/>
    <property type="match status" value="1"/>
</dbReference>
<dbReference type="GO" id="GO:0005886">
    <property type="term" value="C:plasma membrane"/>
    <property type="evidence" value="ECO:0007669"/>
    <property type="project" value="TreeGrafter"/>
</dbReference>
<evidence type="ECO:0008006" key="3">
    <source>
        <dbReference type="Google" id="ProtNLM"/>
    </source>
</evidence>
<evidence type="ECO:0000256" key="1">
    <source>
        <dbReference type="SAM" id="Phobius"/>
    </source>
</evidence>
<accession>A0A382E4N4</accession>
<sequence length="107" mass="11782">MESRGIIDTFAQHPVAGNLMMLLMVLFGIYGLTSLNRQVMPDFTVDVISIEVQWPGASPQDIEANIIEAIEPEVRFLDDVKRVDSVAFEGRAGVNVQFKDGADLSKS</sequence>
<name>A0A382E4N4_9ZZZZ</name>
<feature type="transmembrane region" description="Helical" evidence="1">
    <location>
        <begin position="15"/>
        <end position="33"/>
    </location>
</feature>
<protein>
    <recommendedName>
        <fullName evidence="3">Acriflavin resistance protein</fullName>
    </recommendedName>
</protein>
<dbReference type="GO" id="GO:0042910">
    <property type="term" value="F:xenobiotic transmembrane transporter activity"/>
    <property type="evidence" value="ECO:0007669"/>
    <property type="project" value="TreeGrafter"/>
</dbReference>
<dbReference type="AlphaFoldDB" id="A0A382E4N4"/>
<keyword evidence="1" id="KW-0812">Transmembrane</keyword>
<reference evidence="2" key="1">
    <citation type="submission" date="2018-05" db="EMBL/GenBank/DDBJ databases">
        <authorList>
            <person name="Lanie J.A."/>
            <person name="Ng W.-L."/>
            <person name="Kazmierczak K.M."/>
            <person name="Andrzejewski T.M."/>
            <person name="Davidsen T.M."/>
            <person name="Wayne K.J."/>
            <person name="Tettelin H."/>
            <person name="Glass J.I."/>
            <person name="Rusch D."/>
            <person name="Podicherti R."/>
            <person name="Tsui H.-C.T."/>
            <person name="Winkler M.E."/>
        </authorList>
    </citation>
    <scope>NUCLEOTIDE SEQUENCE</scope>
</reference>
<feature type="non-terminal residue" evidence="2">
    <location>
        <position position="107"/>
    </location>
</feature>
<gene>
    <name evidence="2" type="ORF">METZ01_LOCUS198176</name>
</gene>
<keyword evidence="1" id="KW-0472">Membrane</keyword>
<dbReference type="PRINTS" id="PR00702">
    <property type="entry name" value="ACRIFLAVINRP"/>
</dbReference>
<organism evidence="2">
    <name type="scientific">marine metagenome</name>
    <dbReference type="NCBI Taxonomy" id="408172"/>
    <lineage>
        <taxon>unclassified sequences</taxon>
        <taxon>metagenomes</taxon>
        <taxon>ecological metagenomes</taxon>
    </lineage>
</organism>
<keyword evidence="1" id="KW-1133">Transmembrane helix</keyword>
<proteinExistence type="predicted"/>
<dbReference type="EMBL" id="UINC01042544">
    <property type="protein sequence ID" value="SVB45322.1"/>
    <property type="molecule type" value="Genomic_DNA"/>
</dbReference>
<dbReference type="InterPro" id="IPR001036">
    <property type="entry name" value="Acrflvin-R"/>
</dbReference>
<dbReference type="Gene3D" id="3.30.70.1430">
    <property type="entry name" value="Multidrug efflux transporter AcrB pore domain"/>
    <property type="match status" value="1"/>
</dbReference>
<evidence type="ECO:0000313" key="2">
    <source>
        <dbReference type="EMBL" id="SVB45322.1"/>
    </source>
</evidence>
<dbReference type="SUPFAM" id="SSF82693">
    <property type="entry name" value="Multidrug efflux transporter AcrB pore domain, PN1, PN2, PC1 and PC2 subdomains"/>
    <property type="match status" value="1"/>
</dbReference>
<dbReference type="Pfam" id="PF00873">
    <property type="entry name" value="ACR_tran"/>
    <property type="match status" value="1"/>
</dbReference>
<dbReference type="PANTHER" id="PTHR32063:SF33">
    <property type="entry name" value="RND SUPERFAMILY EFFLUX PUMP PERMEASE COMPONENT"/>
    <property type="match status" value="1"/>
</dbReference>